<dbReference type="AlphaFoldDB" id="A0A4Y2NNN3"/>
<organism evidence="1 2">
    <name type="scientific">Araneus ventricosus</name>
    <name type="common">Orbweaver spider</name>
    <name type="synonym">Epeira ventricosa</name>
    <dbReference type="NCBI Taxonomy" id="182803"/>
    <lineage>
        <taxon>Eukaryota</taxon>
        <taxon>Metazoa</taxon>
        <taxon>Ecdysozoa</taxon>
        <taxon>Arthropoda</taxon>
        <taxon>Chelicerata</taxon>
        <taxon>Arachnida</taxon>
        <taxon>Araneae</taxon>
        <taxon>Araneomorphae</taxon>
        <taxon>Entelegynae</taxon>
        <taxon>Araneoidea</taxon>
        <taxon>Araneidae</taxon>
        <taxon>Araneus</taxon>
    </lineage>
</organism>
<gene>
    <name evidence="1" type="ORF">AVEN_250799_1</name>
</gene>
<protein>
    <submittedName>
        <fullName evidence="1">Uncharacterized protein</fullName>
    </submittedName>
</protein>
<dbReference type="Proteomes" id="UP000499080">
    <property type="component" value="Unassembled WGS sequence"/>
</dbReference>
<dbReference type="EMBL" id="BGPR01210744">
    <property type="protein sequence ID" value="GBN41145.1"/>
    <property type="molecule type" value="Genomic_DNA"/>
</dbReference>
<accession>A0A4Y2NNN3</accession>
<name>A0A4Y2NNN3_ARAVE</name>
<comment type="caution">
    <text evidence="1">The sequence shown here is derived from an EMBL/GenBank/DDBJ whole genome shotgun (WGS) entry which is preliminary data.</text>
</comment>
<keyword evidence="2" id="KW-1185">Reference proteome</keyword>
<sequence>MSCCRISKQELASPRGIVPPPVIVRTSFGRGWAVARLLATRTPASVLEAFTAAVIQMTRVPRQGGGRPSFEVILQRLERDRSIFLFSC</sequence>
<reference evidence="1 2" key="1">
    <citation type="journal article" date="2019" name="Sci. Rep.">
        <title>Orb-weaving spider Araneus ventricosus genome elucidates the spidroin gene catalogue.</title>
        <authorList>
            <person name="Kono N."/>
            <person name="Nakamura H."/>
            <person name="Ohtoshi R."/>
            <person name="Moran D.A.P."/>
            <person name="Shinohara A."/>
            <person name="Yoshida Y."/>
            <person name="Fujiwara M."/>
            <person name="Mori M."/>
            <person name="Tomita M."/>
            <person name="Arakawa K."/>
        </authorList>
    </citation>
    <scope>NUCLEOTIDE SEQUENCE [LARGE SCALE GENOMIC DNA]</scope>
</reference>
<evidence type="ECO:0000313" key="1">
    <source>
        <dbReference type="EMBL" id="GBN41145.1"/>
    </source>
</evidence>
<proteinExistence type="predicted"/>
<evidence type="ECO:0000313" key="2">
    <source>
        <dbReference type="Proteomes" id="UP000499080"/>
    </source>
</evidence>